<evidence type="ECO:0000313" key="2">
    <source>
        <dbReference type="Proteomes" id="UP001157974"/>
    </source>
</evidence>
<dbReference type="EMBL" id="JAMWBK010000002">
    <property type="protein sequence ID" value="KAJ8908021.1"/>
    <property type="molecule type" value="Genomic_DNA"/>
</dbReference>
<evidence type="ECO:0000313" key="1">
    <source>
        <dbReference type="EMBL" id="KAJ8908021.1"/>
    </source>
</evidence>
<dbReference type="PANTHER" id="PTHR21512:SF5">
    <property type="entry name" value="TRAFFICKING PROTEIN PARTICLE COMPLEX SUBUNIT 9"/>
    <property type="match status" value="1"/>
</dbReference>
<dbReference type="AlphaFoldDB" id="A0AAV8V4E5"/>
<dbReference type="Proteomes" id="UP001157974">
    <property type="component" value="Unassembled WGS sequence"/>
</dbReference>
<gene>
    <name evidence="1" type="ORF">NDN08_008118</name>
</gene>
<name>A0AAV8V4E5_9RHOD</name>
<dbReference type="PANTHER" id="PTHR21512">
    <property type="entry name" value="TRAFFICKING PROTEIN PARTICLE COMPLEX SUBUNIT 9"/>
    <property type="match status" value="1"/>
</dbReference>
<accession>A0AAV8V4E5</accession>
<organism evidence="1 2">
    <name type="scientific">Rhodosorus marinus</name>
    <dbReference type="NCBI Taxonomy" id="101924"/>
    <lineage>
        <taxon>Eukaryota</taxon>
        <taxon>Rhodophyta</taxon>
        <taxon>Stylonematophyceae</taxon>
        <taxon>Stylonematales</taxon>
        <taxon>Stylonemataceae</taxon>
        <taxon>Rhodosorus</taxon>
    </lineage>
</organism>
<evidence type="ECO:0008006" key="3">
    <source>
        <dbReference type="Google" id="ProtNLM"/>
    </source>
</evidence>
<proteinExistence type="predicted"/>
<dbReference type="InterPro" id="IPR013935">
    <property type="entry name" value="Trs120_TRAPPC9"/>
</dbReference>
<protein>
    <recommendedName>
        <fullName evidence="3">Trafficking protein particle complex subunit 11 domain-containing protein</fullName>
    </recommendedName>
</protein>
<dbReference type="GO" id="GO:0005802">
    <property type="term" value="C:trans-Golgi network"/>
    <property type="evidence" value="ECO:0007669"/>
    <property type="project" value="TreeGrafter"/>
</dbReference>
<keyword evidence="2" id="KW-1185">Reference proteome</keyword>
<reference evidence="1 2" key="1">
    <citation type="journal article" date="2023" name="Nat. Commun.">
        <title>Origin of minicircular mitochondrial genomes in red algae.</title>
        <authorList>
            <person name="Lee Y."/>
            <person name="Cho C.H."/>
            <person name="Lee Y.M."/>
            <person name="Park S.I."/>
            <person name="Yang J.H."/>
            <person name="West J.A."/>
            <person name="Bhattacharya D."/>
            <person name="Yoon H.S."/>
        </authorList>
    </citation>
    <scope>NUCLEOTIDE SEQUENCE [LARGE SCALE GENOMIC DNA]</scope>
    <source>
        <strain evidence="1 2">CCMP1338</strain>
        <tissue evidence="1">Whole cell</tissue>
    </source>
</reference>
<comment type="caution">
    <text evidence="1">The sequence shown here is derived from an EMBL/GenBank/DDBJ whole genome shotgun (WGS) entry which is preliminary data.</text>
</comment>
<sequence>MAMFSEVDLELGTSLQDLASVRVLLLPVGDISQERFDELAALVSATSQIPLRSLPRRLVEDADSSTPSKLPSRISSLAKSRKAASIDNQMASRILSGDSGSPEYEPEDSVCLRYEKLERDASGEVIVPTESEWEEYRASLSVWGAIGIFDHNSTDAVESTKDALKLYKKTFEEFASIVSQCRSLSSSKCFVFTPPDSVSKPGVNLLSDTDTLQGAGIGDASRGDVFGVIPYAPENSQEDVKMEIRAQVLHVADLILQSLNNRIRTYKQTSGPILSPLDMKHSVEKHSTLKQRRQGRLDKCFGDLYLLMALPALARTKYESAIDKTRTNGDRLWLAGSLEGYNAAALSTGDLTRASVDAVLKKSTEILKLYKRKRLFELEVAAAMKVATFLSRLPDKRRETLHYAKYAAEAGISLKPVKKRIALHSQLVKLMMDVNAPRKAALFLYQLGGFYSFSRKWHESYDIIMEVIKLVGESSPSSDGWEPLRRVLFTEAEASASKVFDQKRQSYSLVNALSLSAPTGAVRESDRKIIDLLNQLDEPPLEMSDSLIARLVGFSSVETTKNASVLRDRSSGKTPTRSGPFIFSAIGGSKNSESTPAQWIKEEIINLPVTLESKLGTALDIRIVGVIFSIREDDVESPTPDDRSGRIPLSEEIRHSSSILRVNPQYVRLPERNTSEVSTRTEYSLECTPLQKGNYEIGGLAAVLFGNCLVKLKLKSNCSSRFVKVVPPLPRLEASFTLVKGMNSVVGDGDSVDFELYQGEAKSLRVNIKNVGNVDAKDVTVKLIGSEPAKRLLSMDEPTEVFQYPTLAVDNGFTFETPLDTSTSMVEIGVATLKCVAEHSSEFCPNLFRETTRSLRFITQNAMTIRDCEIIHVRNGEIAAVLGIENLSSMVLRIQAKQLLSNGDGKTGFDFEEVLLEPKGFSSAVVRLDLESTADNPRVLLRWDSLSTGSHGHLEFPLNLNDSPLITAPKVKMTLSIGESDHHCASVLSGVFYKLKLLGTHIDPNSDAVDGTLDVRICMENGTGKRTAVGMEKKVMVAGVLEGVRVSASNGFEHAIGARFGCVGTYAVEASLRARGYKVTKFWRVRVSSSE</sequence>